<sequence>MMKSREYLEFREPRVPDPLESLCPGVGPFRPNAAILILRLHEGRLEILVGERHDTPGAWQWPQGGLDAGETPEQAARREASEEIGVRDIDLLYEYPFGLRYRFPERLGKKFAPRVGQEQHYFIAALFPDDPPDLAKASHEEFAELRWMPLEGAAENAIWFKRPVYECAVAHAMEVAPELDLPQA</sequence>
<dbReference type="SUPFAM" id="SSF55811">
    <property type="entry name" value="Nudix"/>
    <property type="match status" value="1"/>
</dbReference>
<dbReference type="Gene3D" id="3.90.79.10">
    <property type="entry name" value="Nucleoside Triphosphate Pyrophosphohydrolase"/>
    <property type="match status" value="1"/>
</dbReference>
<dbReference type="InterPro" id="IPR000086">
    <property type="entry name" value="NUDIX_hydrolase_dom"/>
</dbReference>
<dbReference type="PRINTS" id="PR00502">
    <property type="entry name" value="NUDIXFAMILY"/>
</dbReference>
<dbReference type="RefSeq" id="WP_237383969.1">
    <property type="nucleotide sequence ID" value="NZ_CP071793.1"/>
</dbReference>
<dbReference type="Proteomes" id="UP000663929">
    <property type="component" value="Chromosome"/>
</dbReference>
<dbReference type="PANTHER" id="PTHR43736">
    <property type="entry name" value="ADP-RIBOSE PYROPHOSPHATASE"/>
    <property type="match status" value="1"/>
</dbReference>
<comment type="similarity">
    <text evidence="2">Belongs to the Nudix hydrolase family.</text>
</comment>
<evidence type="ECO:0000259" key="3">
    <source>
        <dbReference type="PROSITE" id="PS51462"/>
    </source>
</evidence>
<dbReference type="InterPro" id="IPR020084">
    <property type="entry name" value="NUDIX_hydrolase_CS"/>
</dbReference>
<protein>
    <submittedName>
        <fullName evidence="4">RNA pyrophosphohydrolase</fullName>
    </submittedName>
</protein>
<name>A0A8A4TV92_SULCO</name>
<dbReference type="EMBL" id="CP071793">
    <property type="protein sequence ID" value="QTD53869.1"/>
    <property type="molecule type" value="Genomic_DNA"/>
</dbReference>
<evidence type="ECO:0000256" key="2">
    <source>
        <dbReference type="RuleBase" id="RU003476"/>
    </source>
</evidence>
<evidence type="ECO:0000313" key="4">
    <source>
        <dbReference type="EMBL" id="QTD53869.1"/>
    </source>
</evidence>
<keyword evidence="5" id="KW-1185">Reference proteome</keyword>
<reference evidence="4" key="1">
    <citation type="submission" date="2021-03" db="EMBL/GenBank/DDBJ databases">
        <title>Acanthopleuribacteraceae sp. M133.</title>
        <authorList>
            <person name="Wang G."/>
        </authorList>
    </citation>
    <scope>NUCLEOTIDE SEQUENCE</scope>
    <source>
        <strain evidence="4">M133</strain>
    </source>
</reference>
<feature type="domain" description="Nudix hydrolase" evidence="3">
    <location>
        <begin position="28"/>
        <end position="170"/>
    </location>
</feature>
<evidence type="ECO:0000313" key="5">
    <source>
        <dbReference type="Proteomes" id="UP000663929"/>
    </source>
</evidence>
<accession>A0A8A4TV92</accession>
<dbReference type="AlphaFoldDB" id="A0A8A4TV92"/>
<organism evidence="4 5">
    <name type="scientific">Sulfidibacter corallicola</name>
    <dbReference type="NCBI Taxonomy" id="2818388"/>
    <lineage>
        <taxon>Bacteria</taxon>
        <taxon>Pseudomonadati</taxon>
        <taxon>Acidobacteriota</taxon>
        <taxon>Holophagae</taxon>
        <taxon>Acanthopleuribacterales</taxon>
        <taxon>Acanthopleuribacteraceae</taxon>
        <taxon>Sulfidibacter</taxon>
    </lineage>
</organism>
<gene>
    <name evidence="4" type="ORF">J3U87_15580</name>
</gene>
<dbReference type="InterPro" id="IPR015797">
    <property type="entry name" value="NUDIX_hydrolase-like_dom_sf"/>
</dbReference>
<keyword evidence="1 2" id="KW-0378">Hydrolase</keyword>
<dbReference type="PANTHER" id="PTHR43736:SF1">
    <property type="entry name" value="DIHYDRONEOPTERIN TRIPHOSPHATE DIPHOSPHATASE"/>
    <property type="match status" value="1"/>
</dbReference>
<proteinExistence type="inferred from homology"/>
<dbReference type="InterPro" id="IPR020476">
    <property type="entry name" value="Nudix_hydrolase"/>
</dbReference>
<dbReference type="GO" id="GO:0016787">
    <property type="term" value="F:hydrolase activity"/>
    <property type="evidence" value="ECO:0007669"/>
    <property type="project" value="UniProtKB-KW"/>
</dbReference>
<evidence type="ECO:0000256" key="1">
    <source>
        <dbReference type="ARBA" id="ARBA00022801"/>
    </source>
</evidence>
<dbReference type="PROSITE" id="PS51462">
    <property type="entry name" value="NUDIX"/>
    <property type="match status" value="1"/>
</dbReference>
<dbReference type="Pfam" id="PF00293">
    <property type="entry name" value="NUDIX"/>
    <property type="match status" value="1"/>
</dbReference>
<dbReference type="PROSITE" id="PS00893">
    <property type="entry name" value="NUDIX_BOX"/>
    <property type="match status" value="1"/>
</dbReference>
<dbReference type="KEGG" id="scor:J3U87_15580"/>